<dbReference type="Proteomes" id="UP000050525">
    <property type="component" value="Unassembled WGS sequence"/>
</dbReference>
<protein>
    <submittedName>
        <fullName evidence="2">Uncharacterized protein</fullName>
    </submittedName>
</protein>
<evidence type="ECO:0000313" key="3">
    <source>
        <dbReference type="Proteomes" id="UP000050525"/>
    </source>
</evidence>
<sequence>MDMIARIDEIPSSSRTVQRRIDEMETNVREQMTRDLHACDVMSLALDENTDITGGCCSHPFHSQLDLSHEKSSQERKESVTGDSFHTLALME</sequence>
<dbReference type="EMBL" id="AKHW03002792">
    <property type="protein sequence ID" value="KYO37278.1"/>
    <property type="molecule type" value="Genomic_DNA"/>
</dbReference>
<name>A0A151NKF2_ALLMI</name>
<reference evidence="2 3" key="1">
    <citation type="journal article" date="2012" name="Genome Biol.">
        <title>Sequencing three crocodilian genomes to illuminate the evolution of archosaurs and amniotes.</title>
        <authorList>
            <person name="St John J.A."/>
            <person name="Braun E.L."/>
            <person name="Isberg S.R."/>
            <person name="Miles L.G."/>
            <person name="Chong A.Y."/>
            <person name="Gongora J."/>
            <person name="Dalzell P."/>
            <person name="Moran C."/>
            <person name="Bed'hom B."/>
            <person name="Abzhanov A."/>
            <person name="Burgess S.C."/>
            <person name="Cooksey A.M."/>
            <person name="Castoe T.A."/>
            <person name="Crawford N.G."/>
            <person name="Densmore L.D."/>
            <person name="Drew J.C."/>
            <person name="Edwards S.V."/>
            <person name="Faircloth B.C."/>
            <person name="Fujita M.K."/>
            <person name="Greenwold M.J."/>
            <person name="Hoffmann F.G."/>
            <person name="Howard J.M."/>
            <person name="Iguchi T."/>
            <person name="Janes D.E."/>
            <person name="Khan S.Y."/>
            <person name="Kohno S."/>
            <person name="de Koning A.J."/>
            <person name="Lance S.L."/>
            <person name="McCarthy F.M."/>
            <person name="McCormack J.E."/>
            <person name="Merchant M.E."/>
            <person name="Peterson D.G."/>
            <person name="Pollock D.D."/>
            <person name="Pourmand N."/>
            <person name="Raney B.J."/>
            <person name="Roessler K.A."/>
            <person name="Sanford J.R."/>
            <person name="Sawyer R.H."/>
            <person name="Schmidt C.J."/>
            <person name="Triplett E.W."/>
            <person name="Tuberville T.D."/>
            <person name="Venegas-Anaya M."/>
            <person name="Howard J.T."/>
            <person name="Jarvis E.D."/>
            <person name="Guillette L.J.Jr."/>
            <person name="Glenn T.C."/>
            <person name="Green R.E."/>
            <person name="Ray D.A."/>
        </authorList>
    </citation>
    <scope>NUCLEOTIDE SEQUENCE [LARGE SCALE GENOMIC DNA]</scope>
    <source>
        <strain evidence="2">KSC_2009_1</strain>
    </source>
</reference>
<feature type="region of interest" description="Disordered" evidence="1">
    <location>
        <begin position="67"/>
        <end position="86"/>
    </location>
</feature>
<proteinExistence type="predicted"/>
<gene>
    <name evidence="2" type="ORF">Y1Q_0008965</name>
</gene>
<comment type="caution">
    <text evidence="2">The sequence shown here is derived from an EMBL/GenBank/DDBJ whole genome shotgun (WGS) entry which is preliminary data.</text>
</comment>
<evidence type="ECO:0000313" key="2">
    <source>
        <dbReference type="EMBL" id="KYO37278.1"/>
    </source>
</evidence>
<feature type="compositionally biased region" description="Basic and acidic residues" evidence="1">
    <location>
        <begin position="67"/>
        <end position="80"/>
    </location>
</feature>
<accession>A0A151NKF2</accession>
<organism evidence="2 3">
    <name type="scientific">Alligator mississippiensis</name>
    <name type="common">American alligator</name>
    <dbReference type="NCBI Taxonomy" id="8496"/>
    <lineage>
        <taxon>Eukaryota</taxon>
        <taxon>Metazoa</taxon>
        <taxon>Chordata</taxon>
        <taxon>Craniata</taxon>
        <taxon>Vertebrata</taxon>
        <taxon>Euteleostomi</taxon>
        <taxon>Archelosauria</taxon>
        <taxon>Archosauria</taxon>
        <taxon>Crocodylia</taxon>
        <taxon>Alligatoridae</taxon>
        <taxon>Alligatorinae</taxon>
        <taxon>Alligator</taxon>
    </lineage>
</organism>
<evidence type="ECO:0000256" key="1">
    <source>
        <dbReference type="SAM" id="MobiDB-lite"/>
    </source>
</evidence>
<keyword evidence="3" id="KW-1185">Reference proteome</keyword>
<dbReference type="AlphaFoldDB" id="A0A151NKF2"/>